<evidence type="ECO:0000256" key="18">
    <source>
        <dbReference type="SAM" id="MobiDB-lite"/>
    </source>
</evidence>
<evidence type="ECO:0000256" key="14">
    <source>
        <dbReference type="ARBA" id="ARBA00023180"/>
    </source>
</evidence>
<comment type="cofactor">
    <cofactor evidence="1 17">
        <name>Mn(2+)</name>
        <dbReference type="ChEBI" id="CHEBI:29035"/>
    </cofactor>
</comment>
<evidence type="ECO:0000256" key="17">
    <source>
        <dbReference type="RuleBase" id="RU368121"/>
    </source>
</evidence>
<dbReference type="CTD" id="8702"/>
<dbReference type="GeneID" id="105010876"/>
<dbReference type="InterPro" id="IPR003859">
    <property type="entry name" value="Galactosyl_T"/>
</dbReference>
<dbReference type="FunFam" id="3.90.550.10:FF:000028">
    <property type="entry name" value="beta-1,4-galactosyltransferase 1"/>
    <property type="match status" value="1"/>
</dbReference>
<keyword evidence="7" id="KW-0812">Transmembrane</keyword>
<protein>
    <recommendedName>
        <fullName evidence="17">Beta-1,4-galactosyltransferase</fullName>
        <shortName evidence="17">Beta-1,4-GalTase</shortName>
        <ecNumber evidence="17">2.4.1.-</ecNumber>
    </recommendedName>
</protein>
<comment type="subcellular location">
    <subcellularLocation>
        <location evidence="2 17">Golgi apparatus membrane</location>
        <topology evidence="2 17">Single-pass type II membrane protein</topology>
    </subcellularLocation>
</comment>
<keyword evidence="13" id="KW-1015">Disulfide bond</keyword>
<evidence type="ECO:0000256" key="9">
    <source>
        <dbReference type="ARBA" id="ARBA00022968"/>
    </source>
</evidence>
<dbReference type="Proteomes" id="UP000265140">
    <property type="component" value="Chromosome 7"/>
</dbReference>
<dbReference type="InterPro" id="IPR027791">
    <property type="entry name" value="Galactosyl_T_C"/>
</dbReference>
<evidence type="ECO:0000259" key="19">
    <source>
        <dbReference type="Pfam" id="PF02709"/>
    </source>
</evidence>
<keyword evidence="15 17" id="KW-0464">Manganese</keyword>
<reference evidence="21" key="4">
    <citation type="submission" date="2025-09" db="UniProtKB">
        <authorList>
            <consortium name="Ensembl"/>
        </authorList>
    </citation>
    <scope>IDENTIFICATION</scope>
</reference>
<evidence type="ECO:0000256" key="11">
    <source>
        <dbReference type="ARBA" id="ARBA00023034"/>
    </source>
</evidence>
<evidence type="ECO:0000256" key="16">
    <source>
        <dbReference type="ARBA" id="ARBA00049413"/>
    </source>
</evidence>
<dbReference type="PANTHER" id="PTHR19300:SF9">
    <property type="entry name" value="BETA-1,4-GALACTOSYLTRANSFERASE 4"/>
    <property type="match status" value="1"/>
</dbReference>
<proteinExistence type="inferred from homology"/>
<reference evidence="22" key="1">
    <citation type="journal article" date="2014" name="PLoS ONE">
        <title>The genome and linkage map of the northern pike (Esox lucius): conserved synteny revealed between the salmonid sister group and the Neoteleostei.</title>
        <authorList>
            <person name="Rondeau E.B."/>
            <person name="Minkley D.R."/>
            <person name="Leong J.S."/>
            <person name="Messmer A.M."/>
            <person name="Jantzen J.R."/>
            <person name="von Schalburg K.R."/>
            <person name="Lemon C."/>
            <person name="Bird N.H."/>
            <person name="Koop B.F."/>
        </authorList>
    </citation>
    <scope>NUCLEOTIDE SEQUENCE</scope>
</reference>
<dbReference type="EC" id="2.4.1.-" evidence="17"/>
<dbReference type="PRINTS" id="PR02050">
    <property type="entry name" value="B14GALTRFASE"/>
</dbReference>
<keyword evidence="12" id="KW-0472">Membrane</keyword>
<evidence type="ECO:0000256" key="4">
    <source>
        <dbReference type="ARBA" id="ARBA00005735"/>
    </source>
</evidence>
<evidence type="ECO:0000256" key="8">
    <source>
        <dbReference type="ARBA" id="ARBA00022723"/>
    </source>
</evidence>
<comment type="pathway">
    <text evidence="3 17">Protein modification; protein glycosylation.</text>
</comment>
<dbReference type="PANTHER" id="PTHR19300">
    <property type="entry name" value="BETA-1,4-GALACTOSYLTRANSFERASE"/>
    <property type="match status" value="1"/>
</dbReference>
<dbReference type="FunCoup" id="A0A3P8Z273">
    <property type="interactions" value="770"/>
</dbReference>
<reference evidence="21" key="3">
    <citation type="submission" date="2025-08" db="UniProtKB">
        <authorList>
            <consortium name="Ensembl"/>
        </authorList>
    </citation>
    <scope>IDENTIFICATION</scope>
</reference>
<dbReference type="RefSeq" id="XP_010868836.1">
    <property type="nucleotide sequence ID" value="XM_010870534.5"/>
</dbReference>
<dbReference type="GO" id="GO:0032580">
    <property type="term" value="C:Golgi cisterna membrane"/>
    <property type="evidence" value="ECO:0007669"/>
    <property type="project" value="UniProtKB-UniRule"/>
</dbReference>
<feature type="domain" description="Galactosyltransferase N-terminal" evidence="20">
    <location>
        <begin position="87"/>
        <end position="218"/>
    </location>
</feature>
<evidence type="ECO:0000256" key="6">
    <source>
        <dbReference type="ARBA" id="ARBA00022679"/>
    </source>
</evidence>
<evidence type="ECO:0000313" key="21">
    <source>
        <dbReference type="Ensembl" id="ENSELUP00000022850.1"/>
    </source>
</evidence>
<dbReference type="GO" id="GO:0000139">
    <property type="term" value="C:Golgi membrane"/>
    <property type="evidence" value="ECO:0007669"/>
    <property type="project" value="UniProtKB-SubCell"/>
</dbReference>
<dbReference type="AlphaFoldDB" id="A0A3P8Z273"/>
<keyword evidence="8 17" id="KW-0479">Metal-binding</keyword>
<dbReference type="InterPro" id="IPR029044">
    <property type="entry name" value="Nucleotide-diphossugar_trans"/>
</dbReference>
<evidence type="ECO:0000256" key="1">
    <source>
        <dbReference type="ARBA" id="ARBA00001936"/>
    </source>
</evidence>
<dbReference type="GO" id="GO:0005975">
    <property type="term" value="P:carbohydrate metabolic process"/>
    <property type="evidence" value="ECO:0007669"/>
    <property type="project" value="InterPro"/>
</dbReference>
<dbReference type="GeneTree" id="ENSGT00940000158378"/>
<dbReference type="InParanoid" id="A0A3P8Z273"/>
<keyword evidence="6 17" id="KW-0808">Transferase</keyword>
<sequence length="355" mass="40432">MGACTVISKFLRRCKFMILLLLSVSVLAWIATFASETVKAIQETPVSEKTADKNAEFLRGGDQYSLRSVSQVSSNPLSDTPPPKGSCPEKSPLLQGALNLTFEDSLTLKEVELENGRVAEGQYSPPDCLAQQKVAILIPHRNRERHLLYLLHHLHPFLQRQQLHYGIYVIHQAGEAKFNRAKLLNVGYLVALKDLDWDCFVFHDVDLVPENDHNLYSCGQQPRHLVVGRNVTGYKLRYKGYFGGVTALTKDQFHQVNGFSNNYWGWGGEDDDLRIRVELQHMKIIRPLPLVARYTMVFHQRDSGNEINKDRMRLLGQTSQVWRKDGLNSCSYTTLSVERPQLYINVTVDIGKPMH</sequence>
<dbReference type="UniPathway" id="UPA00378"/>
<comment type="function">
    <text evidence="17">Responsible for the synthesis of complex-type N-linked oligosaccharides in many glycoproteins as well as the carbohydrate moieties of glycolipids.</text>
</comment>
<comment type="similarity">
    <text evidence="4 17">Belongs to the glycosyltransferase 7 family.</text>
</comment>
<evidence type="ECO:0000256" key="15">
    <source>
        <dbReference type="ARBA" id="ARBA00023211"/>
    </source>
</evidence>
<dbReference type="Ensembl" id="ENSELUT00000033897.3">
    <property type="protein sequence ID" value="ENSELUP00000022850.1"/>
    <property type="gene ID" value="ENSELUG00000021758.3"/>
</dbReference>
<dbReference type="SUPFAM" id="SSF53448">
    <property type="entry name" value="Nucleotide-diphospho-sugar transferases"/>
    <property type="match status" value="1"/>
</dbReference>
<keyword evidence="5 17" id="KW-0328">Glycosyltransferase</keyword>
<dbReference type="InterPro" id="IPR027995">
    <property type="entry name" value="Galactosyl_T_N"/>
</dbReference>
<dbReference type="OrthoDB" id="10016069at2759"/>
<gene>
    <name evidence="21" type="primary">B4GALT4</name>
</gene>
<reference evidence="21" key="2">
    <citation type="submission" date="2020-02" db="EMBL/GenBank/DDBJ databases">
        <title>Esox lucius (northern pike) genome, fEsoLuc1, primary haplotype.</title>
        <authorList>
            <person name="Myers G."/>
            <person name="Karagic N."/>
            <person name="Meyer A."/>
            <person name="Pippel M."/>
            <person name="Reichard M."/>
            <person name="Winkler S."/>
            <person name="Tracey A."/>
            <person name="Sims Y."/>
            <person name="Howe K."/>
            <person name="Rhie A."/>
            <person name="Formenti G."/>
            <person name="Durbin R."/>
            <person name="Fedrigo O."/>
            <person name="Jarvis E.D."/>
        </authorList>
    </citation>
    <scope>NUCLEOTIDE SEQUENCE [LARGE SCALE GENOMIC DNA]</scope>
</reference>
<dbReference type="KEGG" id="els:105010876"/>
<evidence type="ECO:0000256" key="10">
    <source>
        <dbReference type="ARBA" id="ARBA00022989"/>
    </source>
</evidence>
<dbReference type="Pfam" id="PF02709">
    <property type="entry name" value="Glyco_transf_7C"/>
    <property type="match status" value="1"/>
</dbReference>
<evidence type="ECO:0000256" key="2">
    <source>
        <dbReference type="ARBA" id="ARBA00004323"/>
    </source>
</evidence>
<organism evidence="21 22">
    <name type="scientific">Esox lucius</name>
    <name type="common">Northern pike</name>
    <dbReference type="NCBI Taxonomy" id="8010"/>
    <lineage>
        <taxon>Eukaryota</taxon>
        <taxon>Metazoa</taxon>
        <taxon>Chordata</taxon>
        <taxon>Craniata</taxon>
        <taxon>Vertebrata</taxon>
        <taxon>Euteleostomi</taxon>
        <taxon>Actinopterygii</taxon>
        <taxon>Neopterygii</taxon>
        <taxon>Teleostei</taxon>
        <taxon>Protacanthopterygii</taxon>
        <taxon>Esociformes</taxon>
        <taxon>Esocidae</taxon>
        <taxon>Esox</taxon>
    </lineage>
</organism>
<comment type="catalytic activity">
    <reaction evidence="16">
        <text>N-acetyl-D-glucosamine + UDP-alpha-D-galactose = beta-D-galactosyl-(1-&gt;4)-N-acetyl-D-glucosamine + UDP + H(+)</text>
        <dbReference type="Rhea" id="RHEA:17745"/>
        <dbReference type="ChEBI" id="CHEBI:15378"/>
        <dbReference type="ChEBI" id="CHEBI:58223"/>
        <dbReference type="ChEBI" id="CHEBI:60152"/>
        <dbReference type="ChEBI" id="CHEBI:66914"/>
        <dbReference type="ChEBI" id="CHEBI:506227"/>
        <dbReference type="EC" id="2.4.1.90"/>
    </reaction>
    <physiologicalReaction direction="left-to-right" evidence="16">
        <dbReference type="Rhea" id="RHEA:17746"/>
    </physiologicalReaction>
</comment>
<keyword evidence="22" id="KW-1185">Reference proteome</keyword>
<dbReference type="Gene3D" id="3.90.550.10">
    <property type="entry name" value="Spore Coat Polysaccharide Biosynthesis Protein SpsA, Chain A"/>
    <property type="match status" value="1"/>
</dbReference>
<keyword evidence="10" id="KW-1133">Transmembrane helix</keyword>
<name>A0A3P8Z273_ESOLU</name>
<evidence type="ECO:0000256" key="7">
    <source>
        <dbReference type="ARBA" id="ARBA00022692"/>
    </source>
</evidence>
<dbReference type="RefSeq" id="XP_010868835.1">
    <property type="nucleotide sequence ID" value="XM_010870533.5"/>
</dbReference>
<evidence type="ECO:0000256" key="13">
    <source>
        <dbReference type="ARBA" id="ARBA00023157"/>
    </source>
</evidence>
<evidence type="ECO:0000259" key="20">
    <source>
        <dbReference type="Pfam" id="PF13733"/>
    </source>
</evidence>
<keyword evidence="14 17" id="KW-0325">Glycoprotein</keyword>
<dbReference type="GO" id="GO:0003945">
    <property type="term" value="F:N-acetyllactosamine synthase activity"/>
    <property type="evidence" value="ECO:0007669"/>
    <property type="project" value="UniProtKB-EC"/>
</dbReference>
<evidence type="ECO:0000256" key="12">
    <source>
        <dbReference type="ARBA" id="ARBA00023136"/>
    </source>
</evidence>
<dbReference type="Pfam" id="PF13733">
    <property type="entry name" value="Glyco_transf_7N"/>
    <property type="match status" value="1"/>
</dbReference>
<dbReference type="STRING" id="8010.ENSELUP00000022850"/>
<evidence type="ECO:0000313" key="22">
    <source>
        <dbReference type="Proteomes" id="UP000265140"/>
    </source>
</evidence>
<evidence type="ECO:0000256" key="3">
    <source>
        <dbReference type="ARBA" id="ARBA00004922"/>
    </source>
</evidence>
<feature type="domain" description="Galactosyltransferase C-terminal" evidence="19">
    <location>
        <begin position="223"/>
        <end position="300"/>
    </location>
</feature>
<accession>A0A3P8Z273</accession>
<keyword evidence="11 17" id="KW-0333">Golgi apparatus</keyword>
<dbReference type="CDD" id="cd00899">
    <property type="entry name" value="b4GalT"/>
    <property type="match status" value="1"/>
</dbReference>
<dbReference type="GO" id="GO:0046872">
    <property type="term" value="F:metal ion binding"/>
    <property type="evidence" value="ECO:0007669"/>
    <property type="project" value="UniProtKB-UniRule"/>
</dbReference>
<dbReference type="OMA" id="TSNYFVD"/>
<keyword evidence="9 17" id="KW-0735">Signal-anchor</keyword>
<evidence type="ECO:0000256" key="5">
    <source>
        <dbReference type="ARBA" id="ARBA00022676"/>
    </source>
</evidence>
<feature type="region of interest" description="Disordered" evidence="18">
    <location>
        <begin position="71"/>
        <end position="90"/>
    </location>
</feature>
<dbReference type="Bgee" id="ENSELUG00000021758">
    <property type="expression patterns" value="Expressed in pharyngeal gill and 15 other cell types or tissues"/>
</dbReference>